<keyword evidence="1" id="KW-1133">Transmembrane helix</keyword>
<keyword evidence="4" id="KW-1185">Reference proteome</keyword>
<dbReference type="Pfam" id="PF20152">
    <property type="entry name" value="DUF6534"/>
    <property type="match status" value="1"/>
</dbReference>
<gene>
    <name evidence="3" type="ORF">MVEN_02297200</name>
</gene>
<dbReference type="InterPro" id="IPR045339">
    <property type="entry name" value="DUF6534"/>
</dbReference>
<keyword evidence="1" id="KW-0812">Transmembrane</keyword>
<dbReference type="Proteomes" id="UP000620124">
    <property type="component" value="Unassembled WGS sequence"/>
</dbReference>
<feature type="transmembrane region" description="Helical" evidence="1">
    <location>
        <begin position="90"/>
        <end position="111"/>
    </location>
</feature>
<reference evidence="3" key="1">
    <citation type="submission" date="2020-05" db="EMBL/GenBank/DDBJ databases">
        <title>Mycena genomes resolve the evolution of fungal bioluminescence.</title>
        <authorList>
            <person name="Tsai I.J."/>
        </authorList>
    </citation>
    <scope>NUCLEOTIDE SEQUENCE</scope>
    <source>
        <strain evidence="3">CCC161011</strain>
    </source>
</reference>
<dbReference type="AlphaFoldDB" id="A0A8H6X554"/>
<evidence type="ECO:0000259" key="2">
    <source>
        <dbReference type="Pfam" id="PF20152"/>
    </source>
</evidence>
<protein>
    <recommendedName>
        <fullName evidence="2">DUF6534 domain-containing protein</fullName>
    </recommendedName>
</protein>
<evidence type="ECO:0000256" key="1">
    <source>
        <dbReference type="SAM" id="Phobius"/>
    </source>
</evidence>
<feature type="transmembrane region" description="Helical" evidence="1">
    <location>
        <begin position="64"/>
        <end position="84"/>
    </location>
</feature>
<evidence type="ECO:0000313" key="3">
    <source>
        <dbReference type="EMBL" id="KAF7334667.1"/>
    </source>
</evidence>
<evidence type="ECO:0000313" key="4">
    <source>
        <dbReference type="Proteomes" id="UP000620124"/>
    </source>
</evidence>
<comment type="caution">
    <text evidence="3">The sequence shown here is derived from an EMBL/GenBank/DDBJ whole genome shotgun (WGS) entry which is preliminary data.</text>
</comment>
<keyword evidence="1" id="KW-0472">Membrane</keyword>
<feature type="transmembrane region" description="Helical" evidence="1">
    <location>
        <begin position="24"/>
        <end position="44"/>
    </location>
</feature>
<feature type="domain" description="DUF6534" evidence="2">
    <location>
        <begin position="28"/>
        <end position="115"/>
    </location>
</feature>
<name>A0A8H6X554_9AGAR</name>
<sequence>MFAYGIHKPIPVFLTEWGWLFDTVWAVSAVNDLLIAGTLVFLLYQRRNQSLERTAAVVDKLIQWTIETGVVTSISSIAMLGVFLSMRFNFVWMAFFVVIPRLFSISLFASLNSRAALRLASNREATDPKTSPVIEMNSRPISLSIPMSTVTTTSCDD</sequence>
<proteinExistence type="predicted"/>
<dbReference type="EMBL" id="JACAZI010000026">
    <property type="protein sequence ID" value="KAF7334667.1"/>
    <property type="molecule type" value="Genomic_DNA"/>
</dbReference>
<dbReference type="PANTHER" id="PTHR40465:SF1">
    <property type="entry name" value="DUF6534 DOMAIN-CONTAINING PROTEIN"/>
    <property type="match status" value="1"/>
</dbReference>
<dbReference type="OrthoDB" id="2535105at2759"/>
<organism evidence="3 4">
    <name type="scientific">Mycena venus</name>
    <dbReference type="NCBI Taxonomy" id="2733690"/>
    <lineage>
        <taxon>Eukaryota</taxon>
        <taxon>Fungi</taxon>
        <taxon>Dikarya</taxon>
        <taxon>Basidiomycota</taxon>
        <taxon>Agaricomycotina</taxon>
        <taxon>Agaricomycetes</taxon>
        <taxon>Agaricomycetidae</taxon>
        <taxon>Agaricales</taxon>
        <taxon>Marasmiineae</taxon>
        <taxon>Mycenaceae</taxon>
        <taxon>Mycena</taxon>
    </lineage>
</organism>
<accession>A0A8H6X554</accession>
<dbReference type="PANTHER" id="PTHR40465">
    <property type="entry name" value="CHROMOSOME 1, WHOLE GENOME SHOTGUN SEQUENCE"/>
    <property type="match status" value="1"/>
</dbReference>